<protein>
    <submittedName>
        <fullName evidence="2">Uncharacterized protein</fullName>
    </submittedName>
</protein>
<comment type="caution">
    <text evidence="2">The sequence shown here is derived from an EMBL/GenBank/DDBJ whole genome shotgun (WGS) entry which is preliminary data.</text>
</comment>
<sequence>MGILFSRPDIITFPAGAYAAGNASSINASTIHPYLGVNTGLYGDIPIKDLPPIPFEWIVSPSDIDKTCPSGSSILTAFAITEAVIVILTPLIAYRPVVHFLSRGTLGRRLKGSVALTWTVVFVCQLLANASIAGMVGNTPGYGGLNMLHIFTVYMARPRFHFAVLGLLRSLVGVRRNRDMDKTRIIDRKRDDRVEFPYTDAYITTAVSEMLLLIISAVFTGVTWHRVPSDSKAREYTSDIVSFVYSTPAVMLLCVGACVPVNRRYGDGFPIQGRRYETGRHWGASVAADGTATIRVKQGLPRNVKAKRIASAVVAAVFMGFVSLVQWSYWSMFLEMPGVLFCPPKLVQSGVIWVIFTIIGTLAGAAS</sequence>
<feature type="transmembrane region" description="Helical" evidence="1">
    <location>
        <begin position="156"/>
        <end position="175"/>
    </location>
</feature>
<feature type="transmembrane region" description="Helical" evidence="1">
    <location>
        <begin position="309"/>
        <end position="330"/>
    </location>
</feature>
<dbReference type="EMBL" id="JAGMUV010000006">
    <property type="protein sequence ID" value="KAH7152773.1"/>
    <property type="molecule type" value="Genomic_DNA"/>
</dbReference>
<evidence type="ECO:0000256" key="1">
    <source>
        <dbReference type="SAM" id="Phobius"/>
    </source>
</evidence>
<feature type="transmembrane region" description="Helical" evidence="1">
    <location>
        <begin position="350"/>
        <end position="366"/>
    </location>
</feature>
<keyword evidence="3" id="KW-1185">Reference proteome</keyword>
<dbReference type="AlphaFoldDB" id="A0A9P9JD63"/>
<evidence type="ECO:0000313" key="2">
    <source>
        <dbReference type="EMBL" id="KAH7152773.1"/>
    </source>
</evidence>
<keyword evidence="1" id="KW-1133">Transmembrane helix</keyword>
<dbReference type="OrthoDB" id="3525430at2759"/>
<feature type="transmembrane region" description="Helical" evidence="1">
    <location>
        <begin position="240"/>
        <end position="261"/>
    </location>
</feature>
<organism evidence="2 3">
    <name type="scientific">Dactylonectria macrodidyma</name>
    <dbReference type="NCBI Taxonomy" id="307937"/>
    <lineage>
        <taxon>Eukaryota</taxon>
        <taxon>Fungi</taxon>
        <taxon>Dikarya</taxon>
        <taxon>Ascomycota</taxon>
        <taxon>Pezizomycotina</taxon>
        <taxon>Sordariomycetes</taxon>
        <taxon>Hypocreomycetidae</taxon>
        <taxon>Hypocreales</taxon>
        <taxon>Nectriaceae</taxon>
        <taxon>Dactylonectria</taxon>
    </lineage>
</organism>
<dbReference type="Proteomes" id="UP000738349">
    <property type="component" value="Unassembled WGS sequence"/>
</dbReference>
<gene>
    <name evidence="2" type="ORF">EDB81DRAFT_855320</name>
</gene>
<evidence type="ECO:0000313" key="3">
    <source>
        <dbReference type="Proteomes" id="UP000738349"/>
    </source>
</evidence>
<feature type="transmembrane region" description="Helical" evidence="1">
    <location>
        <begin position="115"/>
        <end position="136"/>
    </location>
</feature>
<keyword evidence="1" id="KW-0472">Membrane</keyword>
<feature type="transmembrane region" description="Helical" evidence="1">
    <location>
        <begin position="74"/>
        <end position="94"/>
    </location>
</feature>
<proteinExistence type="predicted"/>
<reference evidence="2" key="1">
    <citation type="journal article" date="2021" name="Nat. Commun.">
        <title>Genetic determinants of endophytism in the Arabidopsis root mycobiome.</title>
        <authorList>
            <person name="Mesny F."/>
            <person name="Miyauchi S."/>
            <person name="Thiergart T."/>
            <person name="Pickel B."/>
            <person name="Atanasova L."/>
            <person name="Karlsson M."/>
            <person name="Huettel B."/>
            <person name="Barry K.W."/>
            <person name="Haridas S."/>
            <person name="Chen C."/>
            <person name="Bauer D."/>
            <person name="Andreopoulos W."/>
            <person name="Pangilinan J."/>
            <person name="LaButti K."/>
            <person name="Riley R."/>
            <person name="Lipzen A."/>
            <person name="Clum A."/>
            <person name="Drula E."/>
            <person name="Henrissat B."/>
            <person name="Kohler A."/>
            <person name="Grigoriev I.V."/>
            <person name="Martin F.M."/>
            <person name="Hacquard S."/>
        </authorList>
    </citation>
    <scope>NUCLEOTIDE SEQUENCE</scope>
    <source>
        <strain evidence="2">MPI-CAGE-AT-0147</strain>
    </source>
</reference>
<name>A0A9P9JD63_9HYPO</name>
<accession>A0A9P9JD63</accession>
<feature type="transmembrane region" description="Helical" evidence="1">
    <location>
        <begin position="196"/>
        <end position="220"/>
    </location>
</feature>
<keyword evidence="1" id="KW-0812">Transmembrane</keyword>